<reference evidence="1 2" key="1">
    <citation type="submission" date="2015-11" db="EMBL/GenBank/DDBJ databases">
        <title>Genomic analysis of 38 Legionella species identifies large and diverse effector repertoires.</title>
        <authorList>
            <person name="Burstein D."/>
            <person name="Amaro F."/>
            <person name="Zusman T."/>
            <person name="Lifshitz Z."/>
            <person name="Cohen O."/>
            <person name="Gilbert J.A."/>
            <person name="Pupko T."/>
            <person name="Shuman H.A."/>
            <person name="Segal G."/>
        </authorList>
    </citation>
    <scope>NUCLEOTIDE SEQUENCE [LARGE SCALE GENOMIC DNA]</scope>
    <source>
        <strain evidence="1 2">ATCC 49751</strain>
    </source>
</reference>
<dbReference type="STRING" id="45067.Llan_0636"/>
<name>A0A0W0VUX9_9GAMM</name>
<dbReference type="Proteomes" id="UP000054869">
    <property type="component" value="Unassembled WGS sequence"/>
</dbReference>
<dbReference type="EMBL" id="LNYI01000011">
    <property type="protein sequence ID" value="KTD23855.1"/>
    <property type="molecule type" value="Genomic_DNA"/>
</dbReference>
<protein>
    <submittedName>
        <fullName evidence="1">Uncharacterized protein</fullName>
    </submittedName>
</protein>
<evidence type="ECO:0000313" key="2">
    <source>
        <dbReference type="Proteomes" id="UP000054869"/>
    </source>
</evidence>
<accession>A0A0W0VUX9</accession>
<keyword evidence="2" id="KW-1185">Reference proteome</keyword>
<organism evidence="1 2">
    <name type="scientific">Legionella lansingensis</name>
    <dbReference type="NCBI Taxonomy" id="45067"/>
    <lineage>
        <taxon>Bacteria</taxon>
        <taxon>Pseudomonadati</taxon>
        <taxon>Pseudomonadota</taxon>
        <taxon>Gammaproteobacteria</taxon>
        <taxon>Legionellales</taxon>
        <taxon>Legionellaceae</taxon>
        <taxon>Legionella</taxon>
    </lineage>
</organism>
<evidence type="ECO:0000313" key="1">
    <source>
        <dbReference type="EMBL" id="KTD23855.1"/>
    </source>
</evidence>
<proteinExistence type="predicted"/>
<comment type="caution">
    <text evidence="1">The sequence shown here is derived from an EMBL/GenBank/DDBJ whole genome shotgun (WGS) entry which is preliminary data.</text>
</comment>
<gene>
    <name evidence="1" type="ORF">Llan_0636</name>
</gene>
<dbReference type="PATRIC" id="fig|45067.4.peg.663"/>
<dbReference type="RefSeq" id="WP_028372150.1">
    <property type="nucleotide sequence ID" value="NZ_CAAAJD010000001.1"/>
</dbReference>
<sequence length="115" mass="12987">MVLREPVFPQKNQFFQDLLTIVKKRDDQELLERVFVLVRYGCLYTGTFKANNVPIGSWKHFFFVQTVNIAPSGMNPLLAAQIIGGLTVSQNAQADLDIACGPLIWEDGEFDIELI</sequence>
<dbReference type="AlphaFoldDB" id="A0A0W0VUX9"/>
<dbReference type="eggNOG" id="COG0265">
    <property type="taxonomic scope" value="Bacteria"/>
</dbReference>